<dbReference type="OrthoDB" id="9810236at2"/>
<proteinExistence type="inferred from homology"/>
<evidence type="ECO:0000313" key="13">
    <source>
        <dbReference type="EMBL" id="ACA59801.1"/>
    </source>
</evidence>
<dbReference type="eggNOG" id="COG1203">
    <property type="taxonomic scope" value="Bacteria"/>
</dbReference>
<feature type="domain" description="Helicase ATP-binding" evidence="11">
    <location>
        <begin position="283"/>
        <end position="478"/>
    </location>
</feature>
<dbReference type="Pfam" id="PF22590">
    <property type="entry name" value="Cas3-like_C_2"/>
    <property type="match status" value="1"/>
</dbReference>
<evidence type="ECO:0000256" key="1">
    <source>
        <dbReference type="ARBA" id="ARBA00006847"/>
    </source>
</evidence>
<dbReference type="CDD" id="cd09641">
    <property type="entry name" value="Cas3''_I"/>
    <property type="match status" value="1"/>
</dbReference>
<dbReference type="SMART" id="SM00487">
    <property type="entry name" value="DEXDc"/>
    <property type="match status" value="1"/>
</dbReference>
<comment type="similarity">
    <text evidence="2">In the central section; belongs to the CRISPR-associated helicase Cas3 family.</text>
</comment>
<dbReference type="InterPro" id="IPR027417">
    <property type="entry name" value="P-loop_NTPase"/>
</dbReference>
<dbReference type="AlphaFoldDB" id="B1I4M4"/>
<dbReference type="GO" id="GO:0005524">
    <property type="term" value="F:ATP binding"/>
    <property type="evidence" value="ECO:0007669"/>
    <property type="project" value="UniProtKB-KW"/>
</dbReference>
<keyword evidence="9" id="KW-0051">Antiviral defense</keyword>
<comment type="similarity">
    <text evidence="10">Belongs to the DEAD box helicase family.</text>
</comment>
<dbReference type="EMBL" id="CP000860">
    <property type="protein sequence ID" value="ACA59801.1"/>
    <property type="molecule type" value="Genomic_DNA"/>
</dbReference>
<dbReference type="InterPro" id="IPR050079">
    <property type="entry name" value="DEAD_box_RNA_helicase"/>
</dbReference>
<dbReference type="GO" id="GO:0003676">
    <property type="term" value="F:nucleic acid binding"/>
    <property type="evidence" value="ECO:0007669"/>
    <property type="project" value="InterPro"/>
</dbReference>
<keyword evidence="7" id="KW-0347">Helicase</keyword>
<dbReference type="InterPro" id="IPR014001">
    <property type="entry name" value="Helicase_ATP-bd"/>
</dbReference>
<keyword evidence="3" id="KW-0540">Nuclease</keyword>
<dbReference type="InterPro" id="IPR038257">
    <property type="entry name" value="CRISPR-assoc_Cas3_HD_sf"/>
</dbReference>
<evidence type="ECO:0000259" key="11">
    <source>
        <dbReference type="PROSITE" id="PS51192"/>
    </source>
</evidence>
<dbReference type="NCBIfam" id="TIGR01587">
    <property type="entry name" value="cas3_core"/>
    <property type="match status" value="1"/>
</dbReference>
<evidence type="ECO:0000256" key="8">
    <source>
        <dbReference type="ARBA" id="ARBA00022840"/>
    </source>
</evidence>
<evidence type="ECO:0000259" key="12">
    <source>
        <dbReference type="PROSITE" id="PS51643"/>
    </source>
</evidence>
<keyword evidence="8" id="KW-0067">ATP-binding</keyword>
<dbReference type="PANTHER" id="PTHR47959:SF16">
    <property type="entry name" value="CRISPR-ASSOCIATED NUCLEASE_HELICASE CAS3-RELATED"/>
    <property type="match status" value="1"/>
</dbReference>
<dbReference type="SUPFAM" id="SSF109604">
    <property type="entry name" value="HD-domain/PDEase-like"/>
    <property type="match status" value="1"/>
</dbReference>
<dbReference type="Pfam" id="PF00270">
    <property type="entry name" value="DEAD"/>
    <property type="match status" value="1"/>
</dbReference>
<feature type="domain" description="HD Cas3-type" evidence="12">
    <location>
        <begin position="19"/>
        <end position="185"/>
    </location>
</feature>
<name>B1I4M4_DESAP</name>
<dbReference type="HOGENOM" id="CLU_009347_1_0_9"/>
<evidence type="ECO:0000256" key="4">
    <source>
        <dbReference type="ARBA" id="ARBA00022723"/>
    </source>
</evidence>
<dbReference type="PROSITE" id="PS51643">
    <property type="entry name" value="HD_CAS3"/>
    <property type="match status" value="1"/>
</dbReference>
<evidence type="ECO:0000256" key="3">
    <source>
        <dbReference type="ARBA" id="ARBA00022722"/>
    </source>
</evidence>
<dbReference type="KEGG" id="dau:Daud_1290"/>
<evidence type="ECO:0000256" key="9">
    <source>
        <dbReference type="ARBA" id="ARBA00023118"/>
    </source>
</evidence>
<keyword evidence="14" id="KW-1185">Reference proteome</keyword>
<dbReference type="GO" id="GO:0046872">
    <property type="term" value="F:metal ion binding"/>
    <property type="evidence" value="ECO:0007669"/>
    <property type="project" value="UniProtKB-KW"/>
</dbReference>
<organism evidence="13 14">
    <name type="scientific">Desulforudis audaxviator (strain MP104C)</name>
    <dbReference type="NCBI Taxonomy" id="477974"/>
    <lineage>
        <taxon>Bacteria</taxon>
        <taxon>Bacillati</taxon>
        <taxon>Bacillota</taxon>
        <taxon>Clostridia</taxon>
        <taxon>Thermoanaerobacterales</taxon>
        <taxon>Candidatus Desulforudaceae</taxon>
        <taxon>Candidatus Desulforudis</taxon>
    </lineage>
</organism>
<dbReference type="Proteomes" id="UP000008544">
    <property type="component" value="Chromosome"/>
</dbReference>
<dbReference type="SUPFAM" id="SSF52540">
    <property type="entry name" value="P-loop containing nucleoside triphosphate hydrolases"/>
    <property type="match status" value="1"/>
</dbReference>
<keyword evidence="4" id="KW-0479">Metal-binding</keyword>
<reference evidence="13 14" key="2">
    <citation type="journal article" date="2008" name="Science">
        <title>Environmental genomics reveals a single-species ecosystem deep within Earth.</title>
        <authorList>
            <person name="Chivian D."/>
            <person name="Brodie E.L."/>
            <person name="Alm E.J."/>
            <person name="Culley D.E."/>
            <person name="Dehal P.S."/>
            <person name="Desantis T.Z."/>
            <person name="Gihring T.M."/>
            <person name="Lapidus A."/>
            <person name="Lin L.H."/>
            <person name="Lowry S.R."/>
            <person name="Moser D.P."/>
            <person name="Richardson P.M."/>
            <person name="Southam G."/>
            <person name="Wanger G."/>
            <person name="Pratt L.M."/>
            <person name="Andersen G.L."/>
            <person name="Hazen T.C."/>
            <person name="Brockman F.J."/>
            <person name="Arkin A.P."/>
            <person name="Onstott T.C."/>
        </authorList>
    </citation>
    <scope>NUCLEOTIDE SEQUENCE [LARGE SCALE GENOMIC DNA]</scope>
    <source>
        <strain evidence="13 14">MP104C</strain>
    </source>
</reference>
<sequence length="795" mass="89648">MKIVLPDFDHIWAKSRVGKATSGETLVSHTQRVLANVVALHARMPELDQLSQMPRFWSRMALAAVLHDVGKCAGGFQKMLRGNGEFPFRHEVLSAAFLPWLLDNDPHQDLPWVAAGILSHHKDFSILERDFPPGCDWEEPPLSDSLEQVALDLDEEFFHLAPKMVLYGLLPLLKGCLLLASNERFILPASDGTFDRSTFPGFARRALDAYAQLVVRLRKEDARSSAALAGRFTRGVLILADHAGSAWQAFAKLESLASPAIMARVLDLPPPAKTGDEVYAHQTHASETPGCAVLVAPTGSGKTEAALLWAAANGRQTVGNPPLFYVLPYQASLNAMRSRLGERFGDDRVVLQHSRALQALYRQLLDRGYTPGEAKNQAEREINLGRLHVAPVRILTPYQLLRGAFQLRGHEAIWTDCAGGRIVFDEIHAYDPSRLGMILALLEHMVRDLTVNVLVMSATLPSILKEILNEKLNRPTPIIATTKAYEAFRRHRLCLKAADLLDEETILEIHQKARRGLAVMVVATTVQRAQQMWETLNAVSNGEIPVELLHGKFCSRDRFKKEQWLLQQVSTRNAGKRKNPLILVATQVVEVSLDVDFDVLFTDPAPLEALLQRFGRVNRGRRYRERDVIVLTEIPKGCPVYSKTLIEKALQQLVPLDGHMVDEAKIQLLLDAVYSGSVSDWWRDEVLKAAEAFKSEVLSNLYAFETDERLEEKFCEMFDGQEVLPMDLCDEYIRLNQEEPLHTQSLLVSVSNRQFWRLRKEHLLEKVDQHLWGVRVPYDSRFGLQLQRELLRETG</sequence>
<protein>
    <submittedName>
        <fullName evidence="13">CRISPR-associated helicase Cas3</fullName>
    </submittedName>
</protein>
<dbReference type="NCBIfam" id="TIGR01596">
    <property type="entry name" value="cas3_HD"/>
    <property type="match status" value="1"/>
</dbReference>
<evidence type="ECO:0000256" key="10">
    <source>
        <dbReference type="ARBA" id="ARBA00038437"/>
    </source>
</evidence>
<dbReference type="GO" id="GO:0016787">
    <property type="term" value="F:hydrolase activity"/>
    <property type="evidence" value="ECO:0007669"/>
    <property type="project" value="UniProtKB-KW"/>
</dbReference>
<reference evidence="14" key="1">
    <citation type="submission" date="2007-10" db="EMBL/GenBank/DDBJ databases">
        <title>Complete sequence of chromosome of Desulforudis audaxviator MP104C.</title>
        <authorList>
            <person name="Copeland A."/>
            <person name="Lucas S."/>
            <person name="Lapidus A."/>
            <person name="Barry K."/>
            <person name="Glavina del Rio T."/>
            <person name="Dalin E."/>
            <person name="Tice H."/>
            <person name="Bruce D."/>
            <person name="Pitluck S."/>
            <person name="Lowry S.R."/>
            <person name="Larimer F."/>
            <person name="Land M.L."/>
            <person name="Hauser L."/>
            <person name="Kyrpides N."/>
            <person name="Ivanova N.N."/>
            <person name="Richardson P."/>
        </authorList>
    </citation>
    <scope>NUCLEOTIDE SEQUENCE [LARGE SCALE GENOMIC DNA]</scope>
    <source>
        <strain evidence="14">MP104C</strain>
    </source>
</reference>
<dbReference type="InterPro" id="IPR006474">
    <property type="entry name" value="Helicase_Cas3_CRISPR-ass_core"/>
</dbReference>
<dbReference type="eggNOG" id="COG2254">
    <property type="taxonomic scope" value="Bacteria"/>
</dbReference>
<evidence type="ECO:0000313" key="14">
    <source>
        <dbReference type="Proteomes" id="UP000008544"/>
    </source>
</evidence>
<dbReference type="PANTHER" id="PTHR47959">
    <property type="entry name" value="ATP-DEPENDENT RNA HELICASE RHLE-RELATED"/>
    <property type="match status" value="1"/>
</dbReference>
<evidence type="ECO:0000256" key="6">
    <source>
        <dbReference type="ARBA" id="ARBA00022801"/>
    </source>
</evidence>
<accession>B1I4M4</accession>
<dbReference type="GO" id="GO:0005829">
    <property type="term" value="C:cytosol"/>
    <property type="evidence" value="ECO:0007669"/>
    <property type="project" value="TreeGrafter"/>
</dbReference>
<gene>
    <name evidence="13" type="ordered locus">Daud_1290</name>
</gene>
<evidence type="ECO:0000256" key="7">
    <source>
        <dbReference type="ARBA" id="ARBA00022806"/>
    </source>
</evidence>
<dbReference type="InterPro" id="IPR011545">
    <property type="entry name" value="DEAD/DEAH_box_helicase_dom"/>
</dbReference>
<evidence type="ECO:0000256" key="2">
    <source>
        <dbReference type="ARBA" id="ARBA00009046"/>
    </source>
</evidence>
<dbReference type="InterPro" id="IPR054712">
    <property type="entry name" value="Cas3-like_dom"/>
</dbReference>
<dbReference type="InterPro" id="IPR006483">
    <property type="entry name" value="CRISPR-assoc_Cas3_HD"/>
</dbReference>
<dbReference type="Gene3D" id="1.10.3210.30">
    <property type="match status" value="1"/>
</dbReference>
<keyword evidence="6" id="KW-0378">Hydrolase</keyword>
<dbReference type="GO" id="GO:0003724">
    <property type="term" value="F:RNA helicase activity"/>
    <property type="evidence" value="ECO:0007669"/>
    <property type="project" value="TreeGrafter"/>
</dbReference>
<dbReference type="PROSITE" id="PS51192">
    <property type="entry name" value="HELICASE_ATP_BIND_1"/>
    <property type="match status" value="1"/>
</dbReference>
<dbReference type="GO" id="GO:0051607">
    <property type="term" value="P:defense response to virus"/>
    <property type="evidence" value="ECO:0007669"/>
    <property type="project" value="UniProtKB-KW"/>
</dbReference>
<evidence type="ECO:0000256" key="5">
    <source>
        <dbReference type="ARBA" id="ARBA00022741"/>
    </source>
</evidence>
<dbReference type="Gene3D" id="3.40.50.300">
    <property type="entry name" value="P-loop containing nucleotide triphosphate hydrolases"/>
    <property type="match status" value="2"/>
</dbReference>
<dbReference type="InterPro" id="IPR001650">
    <property type="entry name" value="Helicase_C-like"/>
</dbReference>
<dbReference type="SMART" id="SM00490">
    <property type="entry name" value="HELICc"/>
    <property type="match status" value="1"/>
</dbReference>
<comment type="similarity">
    <text evidence="1">In the N-terminal section; belongs to the CRISPR-associated nuclease Cas3-HD family.</text>
</comment>
<dbReference type="GO" id="GO:0004518">
    <property type="term" value="F:nuclease activity"/>
    <property type="evidence" value="ECO:0007669"/>
    <property type="project" value="UniProtKB-KW"/>
</dbReference>
<keyword evidence="5" id="KW-0547">Nucleotide-binding</keyword>
<dbReference type="STRING" id="477974.Daud_1290"/>